<dbReference type="InterPro" id="IPR011990">
    <property type="entry name" value="TPR-like_helical_dom_sf"/>
</dbReference>
<evidence type="ECO:0008006" key="3">
    <source>
        <dbReference type="Google" id="ProtNLM"/>
    </source>
</evidence>
<gene>
    <name evidence="1" type="ORF">E6W39_28390</name>
</gene>
<keyword evidence="2" id="KW-1185">Reference proteome</keyword>
<dbReference type="AlphaFoldDB" id="A0A540W930"/>
<evidence type="ECO:0000313" key="1">
    <source>
        <dbReference type="EMBL" id="TQF05437.1"/>
    </source>
</evidence>
<dbReference type="Gene3D" id="1.25.40.10">
    <property type="entry name" value="Tetratricopeptide repeat domain"/>
    <property type="match status" value="1"/>
</dbReference>
<dbReference type="OrthoDB" id="3323621at2"/>
<dbReference type="Proteomes" id="UP000319103">
    <property type="component" value="Unassembled WGS sequence"/>
</dbReference>
<organism evidence="1 2">
    <name type="scientific">Kitasatospora acidiphila</name>
    <dbReference type="NCBI Taxonomy" id="2567942"/>
    <lineage>
        <taxon>Bacteria</taxon>
        <taxon>Bacillati</taxon>
        <taxon>Actinomycetota</taxon>
        <taxon>Actinomycetes</taxon>
        <taxon>Kitasatosporales</taxon>
        <taxon>Streptomycetaceae</taxon>
        <taxon>Kitasatospora</taxon>
    </lineage>
</organism>
<name>A0A540W930_9ACTN</name>
<accession>A0A540W930</accession>
<sequence>MADLARIRNEELARILHQLAWSPERLAREVNLVLPPGLAISQTAPYKWRDRGMVPRSPHDQAVCEVLSRAVGIAVTYEQLWGRMGSHRGAKALSARLLTDPWTADTAQIALHEAGLQVAPVRLTDLFRGDELARAAQHWSAPPPPLTGGSGALPVTADQLNDLQASCVGKRRLGRACGGGLVLESARAELAMVGKLLELGGYAEDEPLGRALYGAAGRLARLVGWAGADLGQEAAAQRAYVAALRAAHVAGEPQLAVSVVGSLAVQLTYYGAGRGLDPAQLLGSALAAAGATLAPQQRARQLGRLALAHGRNGDREAAEATADQAWTVLPRDAARAELAGLVGCAYLFLDDHKRARPLLTDAVAGLTAARARALLLVRLADSYRRTGDTGRAAAAADQARGLAAGMQSGLVARVLREFDGPRTGGGMQDS</sequence>
<comment type="caution">
    <text evidence="1">The sequence shown here is derived from an EMBL/GenBank/DDBJ whole genome shotgun (WGS) entry which is preliminary data.</text>
</comment>
<protein>
    <recommendedName>
        <fullName evidence="3">Transcriptional regulator</fullName>
    </recommendedName>
</protein>
<dbReference type="EMBL" id="VIGB01000003">
    <property type="protein sequence ID" value="TQF05437.1"/>
    <property type="molecule type" value="Genomic_DNA"/>
</dbReference>
<reference evidence="1 2" key="1">
    <citation type="submission" date="2019-06" db="EMBL/GenBank/DDBJ databases">
        <title>Description of Kitasatospora acidophila sp. nov. isolated from pine grove soil, and reclassification of Streptomyces novaecaesareae to Kitasatospora novaeceasareae comb. nov.</title>
        <authorList>
            <person name="Kim M.J."/>
        </authorList>
    </citation>
    <scope>NUCLEOTIDE SEQUENCE [LARGE SCALE GENOMIC DNA]</scope>
    <source>
        <strain evidence="1 2">MMS16-CNU292</strain>
    </source>
</reference>
<evidence type="ECO:0000313" key="2">
    <source>
        <dbReference type="Proteomes" id="UP000319103"/>
    </source>
</evidence>
<dbReference type="SUPFAM" id="SSF48452">
    <property type="entry name" value="TPR-like"/>
    <property type="match status" value="1"/>
</dbReference>
<proteinExistence type="predicted"/>
<dbReference type="RefSeq" id="WP_141635914.1">
    <property type="nucleotide sequence ID" value="NZ_VIGB01000003.1"/>
</dbReference>